<dbReference type="EMBL" id="BDIP01000321">
    <property type="protein sequence ID" value="GIQ81156.1"/>
    <property type="molecule type" value="Genomic_DNA"/>
</dbReference>
<proteinExistence type="predicted"/>
<name>A0A9K3CR85_9EUKA</name>
<dbReference type="GO" id="GO:0005643">
    <property type="term" value="C:nuclear pore"/>
    <property type="evidence" value="ECO:0007669"/>
    <property type="project" value="InterPro"/>
</dbReference>
<dbReference type="InterPro" id="IPR038212">
    <property type="entry name" value="TF_EnY2_sf"/>
</dbReference>
<keyword evidence="2" id="KW-1185">Reference proteome</keyword>
<dbReference type="AlphaFoldDB" id="A0A9K3CR85"/>
<dbReference type="Proteomes" id="UP000265618">
    <property type="component" value="Unassembled WGS sequence"/>
</dbReference>
<dbReference type="GO" id="GO:0000124">
    <property type="term" value="C:SAGA complex"/>
    <property type="evidence" value="ECO:0007669"/>
    <property type="project" value="InterPro"/>
</dbReference>
<dbReference type="Gene3D" id="1.10.246.140">
    <property type="match status" value="1"/>
</dbReference>
<dbReference type="Pfam" id="PF10163">
    <property type="entry name" value="EnY2"/>
    <property type="match status" value="1"/>
</dbReference>
<reference evidence="1 2" key="1">
    <citation type="journal article" date="2018" name="PLoS ONE">
        <title>The draft genome of Kipferlia bialata reveals reductive genome evolution in fornicate parasites.</title>
        <authorList>
            <person name="Tanifuji G."/>
            <person name="Takabayashi S."/>
            <person name="Kume K."/>
            <person name="Takagi M."/>
            <person name="Nakayama T."/>
            <person name="Kamikawa R."/>
            <person name="Inagaki Y."/>
            <person name="Hashimoto T."/>
        </authorList>
    </citation>
    <scope>NUCLEOTIDE SEQUENCE [LARGE SCALE GENOMIC DNA]</scope>
    <source>
        <strain evidence="1">NY0173</strain>
    </source>
</reference>
<gene>
    <name evidence="1" type="ORF">KIPB_002071</name>
</gene>
<evidence type="ECO:0000313" key="1">
    <source>
        <dbReference type="EMBL" id="GIQ81156.1"/>
    </source>
</evidence>
<evidence type="ECO:0000313" key="2">
    <source>
        <dbReference type="Proteomes" id="UP000265618"/>
    </source>
</evidence>
<evidence type="ECO:0008006" key="3">
    <source>
        <dbReference type="Google" id="ProtNLM"/>
    </source>
</evidence>
<dbReference type="InterPro" id="IPR018783">
    <property type="entry name" value="TF_ENY2"/>
</dbReference>
<organism evidence="1 2">
    <name type="scientific">Kipferlia bialata</name>
    <dbReference type="NCBI Taxonomy" id="797122"/>
    <lineage>
        <taxon>Eukaryota</taxon>
        <taxon>Metamonada</taxon>
        <taxon>Carpediemonas-like organisms</taxon>
        <taxon>Kipferlia</taxon>
    </lineage>
</organism>
<comment type="caution">
    <text evidence="1">The sequence shown here is derived from an EMBL/GenBank/DDBJ whole genome shotgun (WGS) entry which is preliminary data.</text>
</comment>
<sequence>MQPGNPDVHSKEAVRSALLARLEASGYAPRASADLAERLREAGWFDHVRGHIEKYMDGLGDQVSSVSPDSITEALLPSALEVIPQHIKARTVTFLEQALMCTDASAADHTLDHTHG</sequence>
<dbReference type="GO" id="GO:0003713">
    <property type="term" value="F:transcription coactivator activity"/>
    <property type="evidence" value="ECO:0007669"/>
    <property type="project" value="InterPro"/>
</dbReference>
<dbReference type="GO" id="GO:0006406">
    <property type="term" value="P:mRNA export from nucleus"/>
    <property type="evidence" value="ECO:0007669"/>
    <property type="project" value="InterPro"/>
</dbReference>
<protein>
    <recommendedName>
        <fullName evidence="3">Transcription and mRNA export factor SUS1</fullName>
    </recommendedName>
</protein>
<accession>A0A9K3CR85</accession>